<comment type="caution">
    <text evidence="1">The sequence shown here is derived from an EMBL/GenBank/DDBJ whole genome shotgun (WGS) entry which is preliminary data.</text>
</comment>
<keyword evidence="2" id="KW-1185">Reference proteome</keyword>
<evidence type="ECO:0000313" key="1">
    <source>
        <dbReference type="EMBL" id="KAK1755600.1"/>
    </source>
</evidence>
<accession>A0AAJ0BC72</accession>
<reference evidence="1" key="1">
    <citation type="submission" date="2023-06" db="EMBL/GenBank/DDBJ databases">
        <title>Genome-scale phylogeny and comparative genomics of the fungal order Sordariales.</title>
        <authorList>
            <consortium name="Lawrence Berkeley National Laboratory"/>
            <person name="Hensen N."/>
            <person name="Bonometti L."/>
            <person name="Westerberg I."/>
            <person name="Brannstrom I.O."/>
            <person name="Guillou S."/>
            <person name="Cros-Aarteil S."/>
            <person name="Calhoun S."/>
            <person name="Haridas S."/>
            <person name="Kuo A."/>
            <person name="Mondo S."/>
            <person name="Pangilinan J."/>
            <person name="Riley R."/>
            <person name="Labutti K."/>
            <person name="Andreopoulos B."/>
            <person name="Lipzen A."/>
            <person name="Chen C."/>
            <person name="Yanf M."/>
            <person name="Daum C."/>
            <person name="Ng V."/>
            <person name="Clum A."/>
            <person name="Steindorff A."/>
            <person name="Ohm R."/>
            <person name="Martin F."/>
            <person name="Silar P."/>
            <person name="Natvig D."/>
            <person name="Lalanne C."/>
            <person name="Gautier V."/>
            <person name="Ament-Velasquez S.L."/>
            <person name="Kruys A."/>
            <person name="Hutchinson M.I."/>
            <person name="Powell A.J."/>
            <person name="Barry K."/>
            <person name="Miller A.N."/>
            <person name="Grigoriev I.V."/>
            <person name="Debuchy R."/>
            <person name="Gladieux P."/>
            <person name="Thoren M.H."/>
            <person name="Johannesson H."/>
        </authorList>
    </citation>
    <scope>NUCLEOTIDE SEQUENCE</scope>
    <source>
        <strain evidence="1">PSN4</strain>
    </source>
</reference>
<evidence type="ECO:0000313" key="2">
    <source>
        <dbReference type="Proteomes" id="UP001239445"/>
    </source>
</evidence>
<sequence length="246" mass="27933">MCCETHLFPRRDGLVGSDDGPFDPFNLLPRFEEAQPDNWGVDLDQPTGRPGERAVDLAANIGGEPRTIFINYQSDLIFLATSPRFGRTGATIYRELMLLAASPIASEVENLAILIGDDMGSVWGDELNPQALPWLLRRLRSLRRCFLVYAGINQLYDGPPGTFDTGDRTSWGFMPIEIERQGAAWPWFQLEYEDVLEPVLSQVEQAVREAGRDNLDVQLVIDPDFDYIHWQDHAVYRRHVLTGNLW</sequence>
<protein>
    <submittedName>
        <fullName evidence="1">Uncharacterized protein</fullName>
    </submittedName>
</protein>
<organism evidence="1 2">
    <name type="scientific">Echria macrotheca</name>
    <dbReference type="NCBI Taxonomy" id="438768"/>
    <lineage>
        <taxon>Eukaryota</taxon>
        <taxon>Fungi</taxon>
        <taxon>Dikarya</taxon>
        <taxon>Ascomycota</taxon>
        <taxon>Pezizomycotina</taxon>
        <taxon>Sordariomycetes</taxon>
        <taxon>Sordariomycetidae</taxon>
        <taxon>Sordariales</taxon>
        <taxon>Schizotheciaceae</taxon>
        <taxon>Echria</taxon>
    </lineage>
</organism>
<dbReference type="AlphaFoldDB" id="A0AAJ0BC72"/>
<name>A0AAJ0BC72_9PEZI</name>
<dbReference type="Proteomes" id="UP001239445">
    <property type="component" value="Unassembled WGS sequence"/>
</dbReference>
<dbReference type="EMBL" id="MU839833">
    <property type="protein sequence ID" value="KAK1755600.1"/>
    <property type="molecule type" value="Genomic_DNA"/>
</dbReference>
<proteinExistence type="predicted"/>
<gene>
    <name evidence="1" type="ORF">QBC47DRAFT_460577</name>
</gene>